<dbReference type="EMBL" id="OMOR01000001">
    <property type="protein sequence ID" value="SPH20059.1"/>
    <property type="molecule type" value="Genomic_DNA"/>
</dbReference>
<evidence type="ECO:0000313" key="3">
    <source>
        <dbReference type="Proteomes" id="UP000244880"/>
    </source>
</evidence>
<feature type="chain" id="PRO_5015339243" description="Lipoprotein" evidence="1">
    <location>
        <begin position="19"/>
        <end position="200"/>
    </location>
</feature>
<sequence length="200" mass="21495">MMRICAALAVVAALGACAEGPKGPQASDTRVLEESYRHPGPATITLITMISNTSGSGAHTALMVNGSQRVIFDPAGSFYNDAVPQQDDVLFGIRPVVLAAYKSAHARVAYHVVTQEVEVTPQQAELALQLIKARGPVSQAACTNSTTSLLQQIPGFEDIKVTYFPKKLMQQFETRPGVVTDRYYEDDEGTIVDGVAKVQL</sequence>
<dbReference type="OrthoDB" id="7666390at2"/>
<evidence type="ECO:0000313" key="2">
    <source>
        <dbReference type="EMBL" id="SPH20059.1"/>
    </source>
</evidence>
<reference evidence="2 3" key="1">
    <citation type="submission" date="2018-03" db="EMBL/GenBank/DDBJ databases">
        <authorList>
            <person name="Keele B.F."/>
        </authorList>
    </citation>
    <scope>NUCLEOTIDE SEQUENCE [LARGE SCALE GENOMIC DNA]</scope>
    <source>
        <strain evidence="2 3">CECT 8599</strain>
    </source>
</reference>
<keyword evidence="3" id="KW-1185">Reference proteome</keyword>
<feature type="signal peptide" evidence="1">
    <location>
        <begin position="1"/>
        <end position="18"/>
    </location>
</feature>
<gene>
    <name evidence="2" type="ORF">ASD8599_00799</name>
</gene>
<proteinExistence type="predicted"/>
<dbReference type="RefSeq" id="WP_108827328.1">
    <property type="nucleotide sequence ID" value="NZ_OMOR01000001.1"/>
</dbReference>
<name>A0A2R8BAH9_9RHOB</name>
<dbReference type="AlphaFoldDB" id="A0A2R8BAH9"/>
<dbReference type="Proteomes" id="UP000244880">
    <property type="component" value="Unassembled WGS sequence"/>
</dbReference>
<evidence type="ECO:0000256" key="1">
    <source>
        <dbReference type="SAM" id="SignalP"/>
    </source>
</evidence>
<accession>A0A2R8BAH9</accession>
<protein>
    <recommendedName>
        <fullName evidence="4">Lipoprotein</fullName>
    </recommendedName>
</protein>
<keyword evidence="1" id="KW-0732">Signal</keyword>
<evidence type="ECO:0008006" key="4">
    <source>
        <dbReference type="Google" id="ProtNLM"/>
    </source>
</evidence>
<dbReference type="PROSITE" id="PS51257">
    <property type="entry name" value="PROKAR_LIPOPROTEIN"/>
    <property type="match status" value="1"/>
</dbReference>
<organism evidence="2 3">
    <name type="scientific">Ascidiaceihabitans donghaensis</name>
    <dbReference type="NCBI Taxonomy" id="1510460"/>
    <lineage>
        <taxon>Bacteria</taxon>
        <taxon>Pseudomonadati</taxon>
        <taxon>Pseudomonadota</taxon>
        <taxon>Alphaproteobacteria</taxon>
        <taxon>Rhodobacterales</taxon>
        <taxon>Paracoccaceae</taxon>
        <taxon>Ascidiaceihabitans</taxon>
    </lineage>
</organism>